<evidence type="ECO:0000313" key="2">
    <source>
        <dbReference type="Proteomes" id="UP000807769"/>
    </source>
</evidence>
<evidence type="ECO:0000313" key="1">
    <source>
        <dbReference type="EMBL" id="KAG1817683.1"/>
    </source>
</evidence>
<feature type="non-terminal residue" evidence="1">
    <location>
        <position position="1"/>
    </location>
</feature>
<comment type="caution">
    <text evidence="1">The sequence shown here is derived from an EMBL/GenBank/DDBJ whole genome shotgun (WGS) entry which is preliminary data.</text>
</comment>
<dbReference type="GeneID" id="64623196"/>
<dbReference type="AlphaFoldDB" id="A0A9P7EDI5"/>
<dbReference type="EMBL" id="JABBWG010000013">
    <property type="protein sequence ID" value="KAG1817683.1"/>
    <property type="molecule type" value="Genomic_DNA"/>
</dbReference>
<gene>
    <name evidence="1" type="ORF">BJ212DRAFT_1207874</name>
</gene>
<dbReference type="RefSeq" id="XP_041193925.1">
    <property type="nucleotide sequence ID" value="XM_041329179.1"/>
</dbReference>
<protein>
    <submittedName>
        <fullName evidence="1">Uncharacterized protein</fullName>
    </submittedName>
</protein>
<accession>A0A9P7EDI5</accession>
<organism evidence="1 2">
    <name type="scientific">Suillus subaureus</name>
    <dbReference type="NCBI Taxonomy" id="48587"/>
    <lineage>
        <taxon>Eukaryota</taxon>
        <taxon>Fungi</taxon>
        <taxon>Dikarya</taxon>
        <taxon>Basidiomycota</taxon>
        <taxon>Agaricomycotina</taxon>
        <taxon>Agaricomycetes</taxon>
        <taxon>Agaricomycetidae</taxon>
        <taxon>Boletales</taxon>
        <taxon>Suillineae</taxon>
        <taxon>Suillaceae</taxon>
        <taxon>Suillus</taxon>
    </lineage>
</organism>
<sequence length="70" mass="7965">KVLKACEYIYKRGNTIDGSKVKDTLGEGSWVPTLNQFMQKLGPFGLDPFRMLVVDFMHECKLGTWKALLT</sequence>
<proteinExistence type="predicted"/>
<reference evidence="1" key="1">
    <citation type="journal article" date="2020" name="New Phytol.">
        <title>Comparative genomics reveals dynamic genome evolution in host specialist ectomycorrhizal fungi.</title>
        <authorList>
            <person name="Lofgren L.A."/>
            <person name="Nguyen N.H."/>
            <person name="Vilgalys R."/>
            <person name="Ruytinx J."/>
            <person name="Liao H.L."/>
            <person name="Branco S."/>
            <person name="Kuo A."/>
            <person name="LaButti K."/>
            <person name="Lipzen A."/>
            <person name="Andreopoulos W."/>
            <person name="Pangilinan J."/>
            <person name="Riley R."/>
            <person name="Hundley H."/>
            <person name="Na H."/>
            <person name="Barry K."/>
            <person name="Grigoriev I.V."/>
            <person name="Stajich J.E."/>
            <person name="Kennedy P.G."/>
        </authorList>
    </citation>
    <scope>NUCLEOTIDE SEQUENCE</scope>
    <source>
        <strain evidence="1">MN1</strain>
    </source>
</reference>
<dbReference type="Proteomes" id="UP000807769">
    <property type="component" value="Unassembled WGS sequence"/>
</dbReference>
<feature type="non-terminal residue" evidence="1">
    <location>
        <position position="70"/>
    </location>
</feature>
<dbReference type="OrthoDB" id="3269417at2759"/>
<keyword evidence="2" id="KW-1185">Reference proteome</keyword>
<name>A0A9P7EDI5_9AGAM</name>